<dbReference type="GeneID" id="68098578"/>
<keyword evidence="1" id="KW-0812">Transmembrane</keyword>
<evidence type="ECO:0000313" key="3">
    <source>
        <dbReference type="Proteomes" id="UP000816034"/>
    </source>
</evidence>
<accession>A0AA88KJP0</accession>
<protein>
    <submittedName>
        <fullName evidence="2">Uncharacterized protein</fullName>
    </submittedName>
</protein>
<gene>
    <name evidence="2" type="ORF">C9374_006124</name>
</gene>
<dbReference type="Proteomes" id="UP000816034">
    <property type="component" value="Unassembled WGS sequence"/>
</dbReference>
<sequence length="134" mass="16564">MKLLNTKEIKETESSEIQEIKKLDLQELKNDKNFDYELFEKKKKVIDKQYEDYVKLAETKVDFEWYEKLIVYPLLFVITWFAVQWLLEYLKEQSPPFKRALDRAEKKTKKEREQLWKEIVEERNRIVAEREKNK</sequence>
<proteinExistence type="predicted"/>
<keyword evidence="1" id="KW-1133">Transmembrane helix</keyword>
<evidence type="ECO:0000313" key="2">
    <source>
        <dbReference type="EMBL" id="KAG2381740.1"/>
    </source>
</evidence>
<dbReference type="RefSeq" id="XP_044547419.1">
    <property type="nucleotide sequence ID" value="XM_044695950.1"/>
</dbReference>
<dbReference type="EMBL" id="PYSW02000026">
    <property type="protein sequence ID" value="KAG2381740.1"/>
    <property type="molecule type" value="Genomic_DNA"/>
</dbReference>
<feature type="transmembrane region" description="Helical" evidence="1">
    <location>
        <begin position="70"/>
        <end position="90"/>
    </location>
</feature>
<reference evidence="2 3" key="1">
    <citation type="journal article" date="2018" name="BMC Genomics">
        <title>The genome of Naegleria lovaniensis, the basis for a comparative approach to unravel pathogenicity factors of the human pathogenic amoeba N. fowleri.</title>
        <authorList>
            <person name="Liechti N."/>
            <person name="Schurch N."/>
            <person name="Bruggmann R."/>
            <person name="Wittwer M."/>
        </authorList>
    </citation>
    <scope>NUCLEOTIDE SEQUENCE [LARGE SCALE GENOMIC DNA]</scope>
    <source>
        <strain evidence="2 3">ATCC 30569</strain>
    </source>
</reference>
<name>A0AA88KJP0_NAELO</name>
<evidence type="ECO:0000256" key="1">
    <source>
        <dbReference type="SAM" id="Phobius"/>
    </source>
</evidence>
<comment type="caution">
    <text evidence="2">The sequence shown here is derived from an EMBL/GenBank/DDBJ whole genome shotgun (WGS) entry which is preliminary data.</text>
</comment>
<keyword evidence="1" id="KW-0472">Membrane</keyword>
<organism evidence="2 3">
    <name type="scientific">Naegleria lovaniensis</name>
    <name type="common">Amoeba</name>
    <dbReference type="NCBI Taxonomy" id="51637"/>
    <lineage>
        <taxon>Eukaryota</taxon>
        <taxon>Discoba</taxon>
        <taxon>Heterolobosea</taxon>
        <taxon>Tetramitia</taxon>
        <taxon>Eutetramitia</taxon>
        <taxon>Vahlkampfiidae</taxon>
        <taxon>Naegleria</taxon>
    </lineage>
</organism>
<keyword evidence="3" id="KW-1185">Reference proteome</keyword>
<dbReference type="AlphaFoldDB" id="A0AA88KJP0"/>